<dbReference type="RefSeq" id="WP_062386775.1">
    <property type="nucleotide sequence ID" value="NZ_CP014750.1"/>
</dbReference>
<dbReference type="GeneID" id="27139081"/>
<dbReference type="PIRSF" id="PIRSF000239">
    <property type="entry name" value="AHPC"/>
    <property type="match status" value="1"/>
</dbReference>
<protein>
    <submittedName>
        <fullName evidence="5">Thioredoxin peroxidase</fullName>
    </submittedName>
</protein>
<dbReference type="SUPFAM" id="SSF52833">
    <property type="entry name" value="Thioredoxin-like"/>
    <property type="match status" value="1"/>
</dbReference>
<dbReference type="PANTHER" id="PTHR43110">
    <property type="entry name" value="THIOL PEROXIDASE"/>
    <property type="match status" value="1"/>
</dbReference>
<dbReference type="Gene3D" id="3.40.30.10">
    <property type="entry name" value="Glutaredoxin"/>
    <property type="match status" value="1"/>
</dbReference>
<evidence type="ECO:0000313" key="6">
    <source>
        <dbReference type="Proteomes" id="UP000073604"/>
    </source>
</evidence>
<dbReference type="EMBL" id="CP014750">
    <property type="protein sequence ID" value="AMQ17851.1"/>
    <property type="molecule type" value="Genomic_DNA"/>
</dbReference>
<dbReference type="Pfam" id="PF00578">
    <property type="entry name" value="AhpC-TSA"/>
    <property type="match status" value="1"/>
</dbReference>
<dbReference type="Proteomes" id="UP000073604">
    <property type="component" value="Chromosome"/>
</dbReference>
<keyword evidence="5" id="KW-0575">Peroxidase</keyword>
<evidence type="ECO:0000313" key="5">
    <source>
        <dbReference type="EMBL" id="AMQ17851.1"/>
    </source>
</evidence>
<keyword evidence="6" id="KW-1185">Reference proteome</keyword>
<dbReference type="InterPro" id="IPR000866">
    <property type="entry name" value="AhpC/TSA"/>
</dbReference>
<gene>
    <name evidence="5" type="ORF">A0127_01005</name>
</gene>
<dbReference type="GO" id="GO:0004601">
    <property type="term" value="F:peroxidase activity"/>
    <property type="evidence" value="ECO:0007669"/>
    <property type="project" value="UniProtKB-KW"/>
</dbReference>
<dbReference type="AlphaFoldDB" id="A0A142CSU9"/>
<keyword evidence="1" id="KW-0560">Oxidoreductase</keyword>
<organism evidence="5 6">
    <name type="scientific">Thermococcus peptonophilus</name>
    <dbReference type="NCBI Taxonomy" id="53952"/>
    <lineage>
        <taxon>Archaea</taxon>
        <taxon>Methanobacteriati</taxon>
        <taxon>Methanobacteriota</taxon>
        <taxon>Thermococci</taxon>
        <taxon>Thermococcales</taxon>
        <taxon>Thermococcaceae</taxon>
        <taxon>Thermococcus</taxon>
    </lineage>
</organism>
<evidence type="ECO:0000256" key="3">
    <source>
        <dbReference type="PIRSR" id="PIRSR000239-1"/>
    </source>
</evidence>
<dbReference type="InterPro" id="IPR036249">
    <property type="entry name" value="Thioredoxin-like_sf"/>
</dbReference>
<dbReference type="InterPro" id="IPR050455">
    <property type="entry name" value="Tpx_Peroxidase_subfamily"/>
</dbReference>
<accession>A0A142CSU9</accession>
<feature type="domain" description="Thioredoxin" evidence="4">
    <location>
        <begin position="1"/>
        <end position="152"/>
    </location>
</feature>
<evidence type="ECO:0000256" key="2">
    <source>
        <dbReference type="ARBA" id="ARBA00023284"/>
    </source>
</evidence>
<name>A0A142CSU9_9EURY</name>
<dbReference type="InterPro" id="IPR013766">
    <property type="entry name" value="Thioredoxin_domain"/>
</dbReference>
<dbReference type="CDD" id="cd03018">
    <property type="entry name" value="PRX_AhpE_like"/>
    <property type="match status" value="1"/>
</dbReference>
<evidence type="ECO:0000259" key="4">
    <source>
        <dbReference type="PROSITE" id="PS51352"/>
    </source>
</evidence>
<dbReference type="InterPro" id="IPR024706">
    <property type="entry name" value="Peroxiredoxin_AhpC-typ"/>
</dbReference>
<dbReference type="PANTHER" id="PTHR43110:SF1">
    <property type="entry name" value="THIOL PEROXIDASE"/>
    <property type="match status" value="1"/>
</dbReference>
<sequence length="152" mass="17467">MKVGEKAPDFALKDQNGEEFKLSDFRGKKVLLSFHPLAWTSVCEKQMKALDENYERFEKLNVVPVGISVDSVPTKKAWAEHMGLKKLRILSDFWPHGEVAKLYDLFREDGGFSERANVLVDEEGKVVFFKVYPISELPDLEEVFEAAERDKK</sequence>
<reference evidence="6" key="1">
    <citation type="submission" date="2016-03" db="EMBL/GenBank/DDBJ databases">
        <authorList>
            <person name="Oger P.M."/>
        </authorList>
    </citation>
    <scope>NUCLEOTIDE SEQUENCE [LARGE SCALE GENOMIC DNA]</scope>
    <source>
        <strain evidence="6">OG-1</strain>
    </source>
</reference>
<evidence type="ECO:0000256" key="1">
    <source>
        <dbReference type="ARBA" id="ARBA00023002"/>
    </source>
</evidence>
<dbReference type="OrthoDB" id="145578at2157"/>
<dbReference type="PROSITE" id="PS51352">
    <property type="entry name" value="THIOREDOXIN_2"/>
    <property type="match status" value="1"/>
</dbReference>
<dbReference type="STRING" id="53952.A0127_01005"/>
<proteinExistence type="predicted"/>
<keyword evidence="2" id="KW-0676">Redox-active center</keyword>
<dbReference type="KEGG" id="tpep:A0127_01005"/>
<feature type="active site" description="Cysteine sulfenic acid (-SOH) intermediate; for peroxidase activity" evidence="3">
    <location>
        <position position="43"/>
    </location>
</feature>